<gene>
    <name evidence="9" type="ORF">BCR34DRAFT_627895</name>
</gene>
<comment type="caution">
    <text evidence="9">The sequence shown here is derived from an EMBL/GenBank/DDBJ whole genome shotgun (WGS) entry which is preliminary data.</text>
</comment>
<evidence type="ECO:0000256" key="6">
    <source>
        <dbReference type="ARBA" id="ARBA00023033"/>
    </source>
</evidence>
<dbReference type="GO" id="GO:0020037">
    <property type="term" value="F:heme binding"/>
    <property type="evidence" value="ECO:0007669"/>
    <property type="project" value="InterPro"/>
</dbReference>
<evidence type="ECO:0000256" key="7">
    <source>
        <dbReference type="PIRSR" id="PIRSR602401-1"/>
    </source>
</evidence>
<dbReference type="EMBL" id="MCFA01000177">
    <property type="protein sequence ID" value="ORY00895.1"/>
    <property type="molecule type" value="Genomic_DNA"/>
</dbReference>
<keyword evidence="8" id="KW-0472">Membrane</keyword>
<dbReference type="InterPro" id="IPR001128">
    <property type="entry name" value="Cyt_P450"/>
</dbReference>
<dbReference type="GO" id="GO:0005506">
    <property type="term" value="F:iron ion binding"/>
    <property type="evidence" value="ECO:0007669"/>
    <property type="project" value="InterPro"/>
</dbReference>
<evidence type="ECO:0000313" key="9">
    <source>
        <dbReference type="EMBL" id="ORY00895.1"/>
    </source>
</evidence>
<keyword evidence="10" id="KW-1185">Reference proteome</keyword>
<comment type="similarity">
    <text evidence="2">Belongs to the cytochrome P450 family.</text>
</comment>
<dbReference type="AlphaFoldDB" id="A0A1Y1YTJ7"/>
<accession>A0A1Y1YTJ7</accession>
<dbReference type="PANTHER" id="PTHR24305:SF187">
    <property type="entry name" value="P450, PUTATIVE (EUROFUNG)-RELATED"/>
    <property type="match status" value="1"/>
</dbReference>
<proteinExistence type="inferred from homology"/>
<evidence type="ECO:0000256" key="2">
    <source>
        <dbReference type="ARBA" id="ARBA00010617"/>
    </source>
</evidence>
<feature type="binding site" description="axial binding residue" evidence="7">
    <location>
        <position position="425"/>
    </location>
    <ligand>
        <name>heme</name>
        <dbReference type="ChEBI" id="CHEBI:30413"/>
    </ligand>
    <ligandPart>
        <name>Fe</name>
        <dbReference type="ChEBI" id="CHEBI:18248"/>
    </ligandPart>
</feature>
<protein>
    <submittedName>
        <fullName evidence="9">Cytochrome P450</fullName>
    </submittedName>
</protein>
<dbReference type="Pfam" id="PF00067">
    <property type="entry name" value="p450"/>
    <property type="match status" value="1"/>
</dbReference>
<sequence>MAALLFTAAGGALIVSWTAALFYFGALCTSILIYRAFFHRLRKLYSLRWVLPHLQYYSSAEKLHEKYGEIVRTGPRELSIANVDAAALIHGPSSRCTKGPWYSVLVALDLPSLQSSRDKQEHKVRRKIWERAFNAKSLREYEPRLNRHTFELMGQLKDQVTDSVRITDWLNWYSFDVMGDIGFSHDFGMVRGGKEDELITKLHKGMAGGSIFGHLTWMINLLVRPGVGIEDIVEFDSWAHDVLKRRHKIQPREPDVTGWIVDPDEEDLAKHVPDTKLLIVAGSDTTSSTLAWLCYELCKNPAVQIKLRKILDAMVGNKAFLDVEDVANVPYLDGIINETMRLHPAVPSGVQRLTPPEGLTLPSGPYKYIPGNTIVWTHTHTLQRNADYFPRPMTFIPERWTDEMSATHLLDKRAFQPFSAGTYNCIGQKLAMMEMRSVVANLVRRFEIEFAEGEKGERIERDTQDCFTVIVGALDVRLTPRTAGKS</sequence>
<dbReference type="STRING" id="1231657.A0A1Y1YTJ7"/>
<name>A0A1Y1YTJ7_9PLEO</name>
<dbReference type="GO" id="GO:0016705">
    <property type="term" value="F:oxidoreductase activity, acting on paired donors, with incorporation or reduction of molecular oxygen"/>
    <property type="evidence" value="ECO:0007669"/>
    <property type="project" value="InterPro"/>
</dbReference>
<dbReference type="Gene3D" id="1.10.630.10">
    <property type="entry name" value="Cytochrome P450"/>
    <property type="match status" value="1"/>
</dbReference>
<keyword evidence="4" id="KW-0560">Oxidoreductase</keyword>
<keyword evidence="6" id="KW-0503">Monooxygenase</keyword>
<evidence type="ECO:0000256" key="8">
    <source>
        <dbReference type="SAM" id="Phobius"/>
    </source>
</evidence>
<keyword evidence="8" id="KW-0812">Transmembrane</keyword>
<keyword evidence="7" id="KW-0349">Heme</keyword>
<dbReference type="PANTHER" id="PTHR24305">
    <property type="entry name" value="CYTOCHROME P450"/>
    <property type="match status" value="1"/>
</dbReference>
<dbReference type="PRINTS" id="PR00463">
    <property type="entry name" value="EP450I"/>
</dbReference>
<keyword evidence="3 7" id="KW-0479">Metal-binding</keyword>
<evidence type="ECO:0000256" key="1">
    <source>
        <dbReference type="ARBA" id="ARBA00001971"/>
    </source>
</evidence>
<dbReference type="OrthoDB" id="6692864at2759"/>
<dbReference type="PRINTS" id="PR00385">
    <property type="entry name" value="P450"/>
</dbReference>
<organism evidence="9 10">
    <name type="scientific">Clohesyomyces aquaticus</name>
    <dbReference type="NCBI Taxonomy" id="1231657"/>
    <lineage>
        <taxon>Eukaryota</taxon>
        <taxon>Fungi</taxon>
        <taxon>Dikarya</taxon>
        <taxon>Ascomycota</taxon>
        <taxon>Pezizomycotina</taxon>
        <taxon>Dothideomycetes</taxon>
        <taxon>Pleosporomycetidae</taxon>
        <taxon>Pleosporales</taxon>
        <taxon>Lindgomycetaceae</taxon>
        <taxon>Clohesyomyces</taxon>
    </lineage>
</organism>
<dbReference type="SUPFAM" id="SSF48264">
    <property type="entry name" value="Cytochrome P450"/>
    <property type="match status" value="1"/>
</dbReference>
<feature type="transmembrane region" description="Helical" evidence="8">
    <location>
        <begin position="12"/>
        <end position="38"/>
    </location>
</feature>
<dbReference type="GO" id="GO:0004497">
    <property type="term" value="F:monooxygenase activity"/>
    <property type="evidence" value="ECO:0007669"/>
    <property type="project" value="UniProtKB-KW"/>
</dbReference>
<dbReference type="InterPro" id="IPR036396">
    <property type="entry name" value="Cyt_P450_sf"/>
</dbReference>
<comment type="cofactor">
    <cofactor evidence="1 7">
        <name>heme</name>
        <dbReference type="ChEBI" id="CHEBI:30413"/>
    </cofactor>
</comment>
<dbReference type="InterPro" id="IPR050121">
    <property type="entry name" value="Cytochrome_P450_monoxygenase"/>
</dbReference>
<dbReference type="Proteomes" id="UP000193144">
    <property type="component" value="Unassembled WGS sequence"/>
</dbReference>
<keyword evidence="8" id="KW-1133">Transmembrane helix</keyword>
<evidence type="ECO:0000256" key="4">
    <source>
        <dbReference type="ARBA" id="ARBA00023002"/>
    </source>
</evidence>
<reference evidence="9 10" key="1">
    <citation type="submission" date="2016-07" db="EMBL/GenBank/DDBJ databases">
        <title>Pervasive Adenine N6-methylation of Active Genes in Fungi.</title>
        <authorList>
            <consortium name="DOE Joint Genome Institute"/>
            <person name="Mondo S.J."/>
            <person name="Dannebaum R.O."/>
            <person name="Kuo R.C."/>
            <person name="Labutti K."/>
            <person name="Haridas S."/>
            <person name="Kuo A."/>
            <person name="Salamov A."/>
            <person name="Ahrendt S.R."/>
            <person name="Lipzen A."/>
            <person name="Sullivan W."/>
            <person name="Andreopoulos W.B."/>
            <person name="Clum A."/>
            <person name="Lindquist E."/>
            <person name="Daum C."/>
            <person name="Ramamoorthy G.K."/>
            <person name="Gryganskyi A."/>
            <person name="Culley D."/>
            <person name="Magnuson J.K."/>
            <person name="James T.Y."/>
            <person name="O'Malley M.A."/>
            <person name="Stajich J.E."/>
            <person name="Spatafora J.W."/>
            <person name="Visel A."/>
            <person name="Grigoriev I.V."/>
        </authorList>
    </citation>
    <scope>NUCLEOTIDE SEQUENCE [LARGE SCALE GENOMIC DNA]</scope>
    <source>
        <strain evidence="9 10">CBS 115471</strain>
    </source>
</reference>
<evidence type="ECO:0000256" key="3">
    <source>
        <dbReference type="ARBA" id="ARBA00022723"/>
    </source>
</evidence>
<evidence type="ECO:0000256" key="5">
    <source>
        <dbReference type="ARBA" id="ARBA00023004"/>
    </source>
</evidence>
<keyword evidence="5 7" id="KW-0408">Iron</keyword>
<dbReference type="CDD" id="cd11061">
    <property type="entry name" value="CYP67-like"/>
    <property type="match status" value="1"/>
</dbReference>
<dbReference type="InterPro" id="IPR002401">
    <property type="entry name" value="Cyt_P450_E_grp-I"/>
</dbReference>
<evidence type="ECO:0000313" key="10">
    <source>
        <dbReference type="Proteomes" id="UP000193144"/>
    </source>
</evidence>